<protein>
    <recommendedName>
        <fullName evidence="4">Rad50/SbcC-type AAA domain-containing protein</fullName>
    </recommendedName>
</protein>
<name>A0ABS1HPW3_9BACT</name>
<dbReference type="InterPro" id="IPR027417">
    <property type="entry name" value="P-loop_NTPase"/>
</dbReference>
<sequence length="674" mass="78713">MKSLIINRLKYKIYTDDNRQYGADVPFKPGLNIVWGPNSVGKSSIVTGLIYGLGLEKCLGIFKLNQNPFKPEFYSRIEGKSITRSYLLLEISNGDETITIFRYLKGDKTNIVAIKECNIENYENTSAFEKYIIEGEGVFSESGFQTFLFNFLEIDIVEVPAYDGKNVKLYFENLASLFFVEQRAGWAQIQARQITRYNIRDVKRVVFEYLMGFDKFDIHLLELEKKELDESIKKQGDRISSKEENIFVLCNGESEEGKLVVDDNDSGKYSIDEYIQLLQRKYKLESLGISNLSENKEKTESNEESLREKLKNTDYRYRKSIDKSKSLLKEIKGYENYIDRIKLNKHKNKQLSKIEEFSLDLKVSICPICEKPLGDNEENECRLCHSDIKRKISTPSQNLDFLEDEEKSFKNVLRSKQLEYRKELEVSQRLKDKLDNTEKILEHQISTFSGKALSSYREKVIKVDSLYKEIDRYERIKSRWKDLDILRAELKVKEAKSNRLKQKIDNYLETSSDIEILKSILDNLKSNVRELGLFKAKEYLINQIKIDSTDNYTPYLDSYDIYNISSSSDNVRIILSYYMALLQTSIQLKDKTKIRFPNILILDEPKQQNLDNKSLISSIDLFENTLNSDGQVILTTYSELKSDRDRLKNYFCHEMKNEQDYLLKLEASPEGQAQ</sequence>
<dbReference type="RefSeq" id="WP_200466934.1">
    <property type="nucleotide sequence ID" value="NZ_JAENRR010000087.1"/>
</dbReference>
<keyword evidence="3" id="KW-1185">Reference proteome</keyword>
<dbReference type="EMBL" id="JAENRR010000087">
    <property type="protein sequence ID" value="MBK3519715.1"/>
    <property type="molecule type" value="Genomic_DNA"/>
</dbReference>
<feature type="coiled-coil region" evidence="1">
    <location>
        <begin position="483"/>
        <end position="510"/>
    </location>
</feature>
<proteinExistence type="predicted"/>
<gene>
    <name evidence="2" type="ORF">JIV24_20410</name>
</gene>
<evidence type="ECO:0000313" key="2">
    <source>
        <dbReference type="EMBL" id="MBK3519715.1"/>
    </source>
</evidence>
<evidence type="ECO:0000256" key="1">
    <source>
        <dbReference type="SAM" id="Coils"/>
    </source>
</evidence>
<reference evidence="2 3" key="1">
    <citation type="submission" date="2021-01" db="EMBL/GenBank/DDBJ databases">
        <title>Carboxyliciviraga sp.nov., isolated from coastal sediments.</title>
        <authorList>
            <person name="Lu D."/>
            <person name="Zhang T."/>
        </authorList>
    </citation>
    <scope>NUCLEOTIDE SEQUENCE [LARGE SCALE GENOMIC DNA]</scope>
    <source>
        <strain evidence="2 3">N1Y132</strain>
    </source>
</reference>
<dbReference type="Gene3D" id="3.40.50.300">
    <property type="entry name" value="P-loop containing nucleotide triphosphate hydrolases"/>
    <property type="match status" value="1"/>
</dbReference>
<dbReference type="SUPFAM" id="SSF52540">
    <property type="entry name" value="P-loop containing nucleoside triphosphate hydrolases"/>
    <property type="match status" value="1"/>
</dbReference>
<evidence type="ECO:0000313" key="3">
    <source>
        <dbReference type="Proteomes" id="UP000605676"/>
    </source>
</evidence>
<comment type="caution">
    <text evidence="2">The sequence shown here is derived from an EMBL/GenBank/DDBJ whole genome shotgun (WGS) entry which is preliminary data.</text>
</comment>
<keyword evidence="1" id="KW-0175">Coiled coil</keyword>
<evidence type="ECO:0008006" key="4">
    <source>
        <dbReference type="Google" id="ProtNLM"/>
    </source>
</evidence>
<accession>A0ABS1HPW3</accession>
<dbReference type="Proteomes" id="UP000605676">
    <property type="component" value="Unassembled WGS sequence"/>
</dbReference>
<organism evidence="2 3">
    <name type="scientific">Carboxylicivirga marina</name>
    <dbReference type="NCBI Taxonomy" id="2800988"/>
    <lineage>
        <taxon>Bacteria</taxon>
        <taxon>Pseudomonadati</taxon>
        <taxon>Bacteroidota</taxon>
        <taxon>Bacteroidia</taxon>
        <taxon>Marinilabiliales</taxon>
        <taxon>Marinilabiliaceae</taxon>
        <taxon>Carboxylicivirga</taxon>
    </lineage>
</organism>
<dbReference type="PANTHER" id="PTHR32182">
    <property type="entry name" value="DNA REPLICATION AND REPAIR PROTEIN RECF"/>
    <property type="match status" value="1"/>
</dbReference>
<dbReference type="PANTHER" id="PTHR32182:SF0">
    <property type="entry name" value="DNA REPLICATION AND REPAIR PROTEIN RECF"/>
    <property type="match status" value="1"/>
</dbReference>